<keyword evidence="7" id="KW-0472">Membrane</keyword>
<evidence type="ECO:0000256" key="7">
    <source>
        <dbReference type="SAM" id="Phobius"/>
    </source>
</evidence>
<dbReference type="SMART" id="SM00387">
    <property type="entry name" value="HATPase_c"/>
    <property type="match status" value="1"/>
</dbReference>
<feature type="domain" description="Histidine kinase/HSP90-like ATPase" evidence="8">
    <location>
        <begin position="263"/>
        <end position="374"/>
    </location>
</feature>
<keyword evidence="5 9" id="KW-0418">Kinase</keyword>
<evidence type="ECO:0000256" key="6">
    <source>
        <dbReference type="SAM" id="MobiDB-lite"/>
    </source>
</evidence>
<dbReference type="GO" id="GO:0005886">
    <property type="term" value="C:plasma membrane"/>
    <property type="evidence" value="ECO:0007669"/>
    <property type="project" value="TreeGrafter"/>
</dbReference>
<gene>
    <name evidence="9" type="ORF">D8771_10475</name>
</gene>
<name>A0A6C1CAG7_9ACTN</name>
<dbReference type="GeneID" id="75180297"/>
<feature type="region of interest" description="Disordered" evidence="6">
    <location>
        <begin position="355"/>
        <end position="568"/>
    </location>
</feature>
<feature type="transmembrane region" description="Helical" evidence="7">
    <location>
        <begin position="56"/>
        <end position="80"/>
    </location>
</feature>
<evidence type="ECO:0000256" key="4">
    <source>
        <dbReference type="ARBA" id="ARBA00022679"/>
    </source>
</evidence>
<feature type="compositionally biased region" description="Basic and acidic residues" evidence="6">
    <location>
        <begin position="411"/>
        <end position="423"/>
    </location>
</feature>
<dbReference type="Gene3D" id="3.30.565.10">
    <property type="entry name" value="Histidine kinase-like ATPase, C-terminal domain"/>
    <property type="match status" value="1"/>
</dbReference>
<reference evidence="9 10" key="1">
    <citation type="submission" date="2018-10" db="EMBL/GenBank/DDBJ databases">
        <title>Isolation of pseudouridimycin from Streptomyces albus DSM 40763.</title>
        <authorList>
            <person name="Rosenqvist P."/>
            <person name="Metsae-Ketelae M."/>
            <person name="Virta P."/>
        </authorList>
    </citation>
    <scope>NUCLEOTIDE SEQUENCE [LARGE SCALE GENOMIC DNA]</scope>
    <source>
        <strain evidence="9 10">DSM 40763</strain>
    </source>
</reference>
<feature type="compositionally biased region" description="Low complexity" evidence="6">
    <location>
        <begin position="475"/>
        <end position="501"/>
    </location>
</feature>
<keyword evidence="7" id="KW-0812">Transmembrane</keyword>
<feature type="compositionally biased region" description="Basic and acidic residues" evidence="6">
    <location>
        <begin position="437"/>
        <end position="449"/>
    </location>
</feature>
<dbReference type="InterPro" id="IPR036890">
    <property type="entry name" value="HATPase_C_sf"/>
</dbReference>
<dbReference type="PANTHER" id="PTHR45436:SF5">
    <property type="entry name" value="SENSOR HISTIDINE KINASE TRCS"/>
    <property type="match status" value="1"/>
</dbReference>
<accession>A0A6C1CAG7</accession>
<evidence type="ECO:0000313" key="9">
    <source>
        <dbReference type="EMBL" id="TGG85577.1"/>
    </source>
</evidence>
<feature type="transmembrane region" description="Helical" evidence="7">
    <location>
        <begin position="29"/>
        <end position="50"/>
    </location>
</feature>
<evidence type="ECO:0000256" key="5">
    <source>
        <dbReference type="ARBA" id="ARBA00022777"/>
    </source>
</evidence>
<sequence>MTSPEIPPQPAAGAPRPVAGGGTATGTALALLVCAAVVAVAWLGAVHAAGASARTAVAWGSGAAGVVLCAAVTVAARAVLTGRRLRAALTDCRARHAERDTADAYFADVVVPDVVDRLRNGGSAETALAEAPSVTNEMQRRVLVTLAREVHKGESMRAAALSACANAAGRVQALATSMAADLREMEHRHADEDVLADLLHLDHRTAQTGRIADSIAVLTGARSGRRWAKPIVMESILRGAMGRISGYQRVRLHSTSEAAIAGHAAEGVMHALAELMDNAANFSPPTSEVHVYVEEVAAGIVITVEDGGLVMGELALRRAQQAVTGEQSDLTALSGTRLGLAVVGRLARKHGLSVSFRPSAHGGTGVLMRIPRELVTEPRDRERVTAPTPAPRPAAASARGRLTSAPGLPHDTTHTAEHTRQPEAEPAARPGSGSHEGPARESDGPRTGERPAVAPPPQEYIASGLPKRRRGQTLAAVARATASRTGTSSASPASSTAAASGRGDGTAEGPAQDDETPAPRRKRPSGARFGDFRRAVRGTASSGDTGTHPAAPASSPDRSSSLSEDDTE</sequence>
<dbReference type="GO" id="GO:0004673">
    <property type="term" value="F:protein histidine kinase activity"/>
    <property type="evidence" value="ECO:0007669"/>
    <property type="project" value="UniProtKB-EC"/>
</dbReference>
<keyword evidence="4" id="KW-0808">Transferase</keyword>
<dbReference type="PANTHER" id="PTHR45436">
    <property type="entry name" value="SENSOR HISTIDINE KINASE YKOH"/>
    <property type="match status" value="1"/>
</dbReference>
<dbReference type="Proteomes" id="UP000298111">
    <property type="component" value="Unassembled WGS sequence"/>
</dbReference>
<feature type="compositionally biased region" description="Basic and acidic residues" evidence="6">
    <location>
        <begin position="370"/>
        <end position="384"/>
    </location>
</feature>
<evidence type="ECO:0000313" key="10">
    <source>
        <dbReference type="Proteomes" id="UP000298111"/>
    </source>
</evidence>
<protein>
    <recommendedName>
        <fullName evidence="2">histidine kinase</fullName>
        <ecNumber evidence="2">2.7.13.3</ecNumber>
    </recommendedName>
</protein>
<proteinExistence type="predicted"/>
<dbReference type="RefSeq" id="WP_016470879.1">
    <property type="nucleotide sequence ID" value="NZ_BNEJ01000031.1"/>
</dbReference>
<dbReference type="AlphaFoldDB" id="A0A6C1CAG7"/>
<feature type="compositionally biased region" description="Low complexity" evidence="6">
    <location>
        <begin position="549"/>
        <end position="562"/>
    </location>
</feature>
<dbReference type="InterPro" id="IPR003594">
    <property type="entry name" value="HATPase_dom"/>
</dbReference>
<evidence type="ECO:0000256" key="3">
    <source>
        <dbReference type="ARBA" id="ARBA00022553"/>
    </source>
</evidence>
<comment type="catalytic activity">
    <reaction evidence="1">
        <text>ATP + protein L-histidine = ADP + protein N-phospho-L-histidine.</text>
        <dbReference type="EC" id="2.7.13.3"/>
    </reaction>
</comment>
<dbReference type="EMBL" id="RCIY01000044">
    <property type="protein sequence ID" value="TGG85577.1"/>
    <property type="molecule type" value="Genomic_DNA"/>
</dbReference>
<dbReference type="EC" id="2.7.13.3" evidence="2"/>
<evidence type="ECO:0000259" key="8">
    <source>
        <dbReference type="SMART" id="SM00387"/>
    </source>
</evidence>
<dbReference type="InterPro" id="IPR050428">
    <property type="entry name" value="TCS_sensor_his_kinase"/>
</dbReference>
<keyword evidence="3" id="KW-0597">Phosphoprotein</keyword>
<dbReference type="GO" id="GO:0000160">
    <property type="term" value="P:phosphorelay signal transduction system"/>
    <property type="evidence" value="ECO:0007669"/>
    <property type="project" value="TreeGrafter"/>
</dbReference>
<comment type="caution">
    <text evidence="9">The sequence shown here is derived from an EMBL/GenBank/DDBJ whole genome shotgun (WGS) entry which is preliminary data.</text>
</comment>
<dbReference type="Pfam" id="PF02518">
    <property type="entry name" value="HATPase_c"/>
    <property type="match status" value="1"/>
</dbReference>
<dbReference type="SUPFAM" id="SSF55874">
    <property type="entry name" value="ATPase domain of HSP90 chaperone/DNA topoisomerase II/histidine kinase"/>
    <property type="match status" value="1"/>
</dbReference>
<keyword evidence="7" id="KW-1133">Transmembrane helix</keyword>
<evidence type="ECO:0000256" key="2">
    <source>
        <dbReference type="ARBA" id="ARBA00012438"/>
    </source>
</evidence>
<evidence type="ECO:0000256" key="1">
    <source>
        <dbReference type="ARBA" id="ARBA00000085"/>
    </source>
</evidence>
<organism evidence="9 10">
    <name type="scientific">Streptomyces albus</name>
    <dbReference type="NCBI Taxonomy" id="1888"/>
    <lineage>
        <taxon>Bacteria</taxon>
        <taxon>Bacillati</taxon>
        <taxon>Actinomycetota</taxon>
        <taxon>Actinomycetes</taxon>
        <taxon>Kitasatosporales</taxon>
        <taxon>Streptomycetaceae</taxon>
        <taxon>Streptomyces</taxon>
    </lineage>
</organism>